<evidence type="ECO:0000313" key="1">
    <source>
        <dbReference type="EMBL" id="MEQ2314545.1"/>
    </source>
</evidence>
<keyword evidence="2" id="KW-1185">Reference proteome</keyword>
<protein>
    <submittedName>
        <fullName evidence="1">Uncharacterized protein</fullName>
    </submittedName>
</protein>
<name>A0ABV1A816_9TELE</name>
<comment type="caution">
    <text evidence="1">The sequence shown here is derived from an EMBL/GenBank/DDBJ whole genome shotgun (WGS) entry which is preliminary data.</text>
</comment>
<dbReference type="EMBL" id="JAHRIP010085499">
    <property type="protein sequence ID" value="MEQ2314545.1"/>
    <property type="molecule type" value="Genomic_DNA"/>
</dbReference>
<evidence type="ECO:0000313" key="2">
    <source>
        <dbReference type="Proteomes" id="UP001469553"/>
    </source>
</evidence>
<organism evidence="1 2">
    <name type="scientific">Ameca splendens</name>
    <dbReference type="NCBI Taxonomy" id="208324"/>
    <lineage>
        <taxon>Eukaryota</taxon>
        <taxon>Metazoa</taxon>
        <taxon>Chordata</taxon>
        <taxon>Craniata</taxon>
        <taxon>Vertebrata</taxon>
        <taxon>Euteleostomi</taxon>
        <taxon>Actinopterygii</taxon>
        <taxon>Neopterygii</taxon>
        <taxon>Teleostei</taxon>
        <taxon>Neoteleostei</taxon>
        <taxon>Acanthomorphata</taxon>
        <taxon>Ovalentaria</taxon>
        <taxon>Atherinomorphae</taxon>
        <taxon>Cyprinodontiformes</taxon>
        <taxon>Goodeidae</taxon>
        <taxon>Ameca</taxon>
    </lineage>
</organism>
<proteinExistence type="predicted"/>
<accession>A0ABV1A816</accession>
<gene>
    <name evidence="1" type="ORF">AMECASPLE_013250</name>
</gene>
<dbReference type="Proteomes" id="UP001469553">
    <property type="component" value="Unassembled WGS sequence"/>
</dbReference>
<sequence>MKSLQQDDFKENSRKQAMFCFFLNSKRDAFQQQESNRSNSALQAKQYGREFSECPGFFQLALELRRGQTQPGGLQHRLPGHPACTSTASLPHCRGGVLPLLLLSP</sequence>
<reference evidence="1 2" key="1">
    <citation type="submission" date="2021-06" db="EMBL/GenBank/DDBJ databases">
        <authorList>
            <person name="Palmer J.M."/>
        </authorList>
    </citation>
    <scope>NUCLEOTIDE SEQUENCE [LARGE SCALE GENOMIC DNA]</scope>
    <source>
        <strain evidence="1 2">AS_MEX2019</strain>
        <tissue evidence="1">Muscle</tissue>
    </source>
</reference>